<reference evidence="3" key="1">
    <citation type="journal article" date="2023" name="Mol. Biol. Evol.">
        <title>Third-Generation Sequencing Reveals the Adaptive Role of the Epigenome in Three Deep-Sea Polychaetes.</title>
        <authorList>
            <person name="Perez M."/>
            <person name="Aroh O."/>
            <person name="Sun Y."/>
            <person name="Lan Y."/>
            <person name="Juniper S.K."/>
            <person name="Young C.R."/>
            <person name="Angers B."/>
            <person name="Qian P.Y."/>
        </authorList>
    </citation>
    <scope>NUCLEOTIDE SEQUENCE</scope>
    <source>
        <strain evidence="3">P08H-3</strain>
    </source>
</reference>
<evidence type="ECO:0000256" key="1">
    <source>
        <dbReference type="SAM" id="MobiDB-lite"/>
    </source>
</evidence>
<accession>A0AAD9N819</accession>
<gene>
    <name evidence="3" type="ORF">LSH36_130g04052</name>
</gene>
<feature type="transmembrane region" description="Helical" evidence="2">
    <location>
        <begin position="143"/>
        <end position="164"/>
    </location>
</feature>
<dbReference type="AlphaFoldDB" id="A0AAD9N819"/>
<evidence type="ECO:0000313" key="4">
    <source>
        <dbReference type="Proteomes" id="UP001208570"/>
    </source>
</evidence>
<keyword evidence="2" id="KW-0812">Transmembrane</keyword>
<comment type="caution">
    <text evidence="3">The sequence shown here is derived from an EMBL/GenBank/DDBJ whole genome shotgun (WGS) entry which is preliminary data.</text>
</comment>
<proteinExistence type="predicted"/>
<name>A0AAD9N819_9ANNE</name>
<dbReference type="Proteomes" id="UP001208570">
    <property type="component" value="Unassembled WGS sequence"/>
</dbReference>
<sequence length="191" mass="20768">MNETTISITSQEYSNPAFVPDTPIANNPPVDGATAPKDGNRDTDKPPDVGQKSTLSLPAGEPGRRKSSIADIAIALNPSLGSSSRHSSILSLTELIGPQYLRRTNYFRHPFGDSVTVVEEMFSLEKDYDNRYMQSRNESPARLVIWIVFTLFMVAVAGAIILGAESYDGQARSTNSTYPLCNVSRTAIEPG</sequence>
<keyword evidence="4" id="KW-1185">Reference proteome</keyword>
<feature type="compositionally biased region" description="Polar residues" evidence="1">
    <location>
        <begin position="1"/>
        <end position="14"/>
    </location>
</feature>
<organism evidence="3 4">
    <name type="scientific">Paralvinella palmiformis</name>
    <dbReference type="NCBI Taxonomy" id="53620"/>
    <lineage>
        <taxon>Eukaryota</taxon>
        <taxon>Metazoa</taxon>
        <taxon>Spiralia</taxon>
        <taxon>Lophotrochozoa</taxon>
        <taxon>Annelida</taxon>
        <taxon>Polychaeta</taxon>
        <taxon>Sedentaria</taxon>
        <taxon>Canalipalpata</taxon>
        <taxon>Terebellida</taxon>
        <taxon>Terebelliformia</taxon>
        <taxon>Alvinellidae</taxon>
        <taxon>Paralvinella</taxon>
    </lineage>
</organism>
<keyword evidence="2" id="KW-0472">Membrane</keyword>
<evidence type="ECO:0000256" key="2">
    <source>
        <dbReference type="SAM" id="Phobius"/>
    </source>
</evidence>
<feature type="compositionally biased region" description="Basic and acidic residues" evidence="1">
    <location>
        <begin position="38"/>
        <end position="47"/>
    </location>
</feature>
<keyword evidence="2" id="KW-1133">Transmembrane helix</keyword>
<evidence type="ECO:0000313" key="3">
    <source>
        <dbReference type="EMBL" id="KAK2160582.1"/>
    </source>
</evidence>
<dbReference type="EMBL" id="JAODUP010000130">
    <property type="protein sequence ID" value="KAK2160582.1"/>
    <property type="molecule type" value="Genomic_DNA"/>
</dbReference>
<protein>
    <submittedName>
        <fullName evidence="3">Uncharacterized protein</fullName>
    </submittedName>
</protein>
<feature type="region of interest" description="Disordered" evidence="1">
    <location>
        <begin position="1"/>
        <end position="64"/>
    </location>
</feature>